<dbReference type="Gene3D" id="3.40.1710.10">
    <property type="entry name" value="abc type-2 transporter like domain"/>
    <property type="match status" value="1"/>
</dbReference>
<evidence type="ECO:0000259" key="7">
    <source>
        <dbReference type="Pfam" id="PF12698"/>
    </source>
</evidence>
<dbReference type="EMBL" id="MRTP01000006">
    <property type="protein sequence ID" value="OMF52669.1"/>
    <property type="molecule type" value="Genomic_DNA"/>
</dbReference>
<dbReference type="RefSeq" id="WP_076172842.1">
    <property type="nucleotide sequence ID" value="NZ_MRTP01000006.1"/>
</dbReference>
<evidence type="ECO:0000256" key="6">
    <source>
        <dbReference type="SAM" id="Phobius"/>
    </source>
</evidence>
<evidence type="ECO:0000256" key="5">
    <source>
        <dbReference type="ARBA" id="ARBA00023136"/>
    </source>
</evidence>
<evidence type="ECO:0000256" key="3">
    <source>
        <dbReference type="ARBA" id="ARBA00022692"/>
    </source>
</evidence>
<comment type="subcellular location">
    <subcellularLocation>
        <location evidence="1">Cell membrane</location>
        <topology evidence="1">Multi-pass membrane protein</topology>
    </subcellularLocation>
</comment>
<organism evidence="8 9">
    <name type="scientific">Paenibacillus rhizosphaerae</name>
    <dbReference type="NCBI Taxonomy" id="297318"/>
    <lineage>
        <taxon>Bacteria</taxon>
        <taxon>Bacillati</taxon>
        <taxon>Bacillota</taxon>
        <taxon>Bacilli</taxon>
        <taxon>Bacillales</taxon>
        <taxon>Paenibacillaceae</taxon>
        <taxon>Paenibacillus</taxon>
    </lineage>
</organism>
<dbReference type="GO" id="GO:0140359">
    <property type="term" value="F:ABC-type transporter activity"/>
    <property type="evidence" value="ECO:0007669"/>
    <property type="project" value="InterPro"/>
</dbReference>
<dbReference type="PANTHER" id="PTHR30294">
    <property type="entry name" value="MEMBRANE COMPONENT OF ABC TRANSPORTER YHHJ-RELATED"/>
    <property type="match status" value="1"/>
</dbReference>
<dbReference type="InterPro" id="IPR013525">
    <property type="entry name" value="ABC2_TM"/>
</dbReference>
<feature type="transmembrane region" description="Helical" evidence="6">
    <location>
        <begin position="20"/>
        <end position="40"/>
    </location>
</feature>
<feature type="transmembrane region" description="Helical" evidence="6">
    <location>
        <begin position="354"/>
        <end position="372"/>
    </location>
</feature>
<keyword evidence="2" id="KW-1003">Cell membrane</keyword>
<protein>
    <recommendedName>
        <fullName evidence="7">ABC-2 type transporter transmembrane domain-containing protein</fullName>
    </recommendedName>
</protein>
<evidence type="ECO:0000313" key="9">
    <source>
        <dbReference type="Proteomes" id="UP000187172"/>
    </source>
</evidence>
<sequence>MRAMIIKELRLIRKDRKSFFFLLLMPILFIAMFGTIFNSAGGDSSSVSIRTIDQDQSAASQAFVKQMQGIMDVKLESASSLDDQVDRMKQGQFSAMLVIPSGFEKAMKEGSPADIQLYQDPTAQTELAPIQAILSSISSQYREQKLTDVLLAKGDSKEQAEQALASPIQIKDVATTSDHISYMDSMVPSMTVMFVFYIMITMARRFFDEKKTGLLSRIRSTRVKPLQYLVGMWVPFILTVIAQCVVLFAFGHFVYDVKLGDVAALTLIVLSLSICGTGIGLGLSFLVPGEGAAMVITQVIAMGGAMLGGLWVPSYLLPQSVQTVGHFLPQYWALHSLQNIIAHGAHLGDVAGPALILLTFGAAGLLVAFFRLPGFLRSAAN</sequence>
<dbReference type="AlphaFoldDB" id="A0A1R1ELL6"/>
<feature type="transmembrane region" description="Helical" evidence="6">
    <location>
        <begin position="228"/>
        <end position="250"/>
    </location>
</feature>
<evidence type="ECO:0000256" key="2">
    <source>
        <dbReference type="ARBA" id="ARBA00022475"/>
    </source>
</evidence>
<reference evidence="8 9" key="1">
    <citation type="submission" date="2016-11" db="EMBL/GenBank/DDBJ databases">
        <title>Paenibacillus species isolates.</title>
        <authorList>
            <person name="Beno S.M."/>
        </authorList>
    </citation>
    <scope>NUCLEOTIDE SEQUENCE [LARGE SCALE GENOMIC DNA]</scope>
    <source>
        <strain evidence="8 9">FSL R5-0378</strain>
    </source>
</reference>
<keyword evidence="5 6" id="KW-0472">Membrane</keyword>
<accession>A0A1R1ELL6</accession>
<keyword evidence="4 6" id="KW-1133">Transmembrane helix</keyword>
<dbReference type="GO" id="GO:0005886">
    <property type="term" value="C:plasma membrane"/>
    <property type="evidence" value="ECO:0007669"/>
    <property type="project" value="UniProtKB-SubCell"/>
</dbReference>
<dbReference type="Pfam" id="PF12698">
    <property type="entry name" value="ABC2_membrane_3"/>
    <property type="match status" value="1"/>
</dbReference>
<comment type="caution">
    <text evidence="8">The sequence shown here is derived from an EMBL/GenBank/DDBJ whole genome shotgun (WGS) entry which is preliminary data.</text>
</comment>
<keyword evidence="3 6" id="KW-0812">Transmembrane</keyword>
<keyword evidence="9" id="KW-1185">Reference proteome</keyword>
<feature type="transmembrane region" description="Helical" evidence="6">
    <location>
        <begin position="262"/>
        <end position="286"/>
    </location>
</feature>
<name>A0A1R1ELL6_9BACL</name>
<feature type="transmembrane region" description="Helical" evidence="6">
    <location>
        <begin position="293"/>
        <end position="312"/>
    </location>
</feature>
<feature type="transmembrane region" description="Helical" evidence="6">
    <location>
        <begin position="186"/>
        <end position="207"/>
    </location>
</feature>
<dbReference type="Proteomes" id="UP000187172">
    <property type="component" value="Unassembled WGS sequence"/>
</dbReference>
<gene>
    <name evidence="8" type="ORF">BK138_21580</name>
</gene>
<dbReference type="InterPro" id="IPR051449">
    <property type="entry name" value="ABC-2_transporter_component"/>
</dbReference>
<dbReference type="PANTHER" id="PTHR30294:SF38">
    <property type="entry name" value="TRANSPORT PERMEASE PROTEIN"/>
    <property type="match status" value="1"/>
</dbReference>
<evidence type="ECO:0000256" key="1">
    <source>
        <dbReference type="ARBA" id="ARBA00004651"/>
    </source>
</evidence>
<evidence type="ECO:0000256" key="4">
    <source>
        <dbReference type="ARBA" id="ARBA00022989"/>
    </source>
</evidence>
<feature type="domain" description="ABC-2 type transporter transmembrane" evidence="7">
    <location>
        <begin position="17"/>
        <end position="369"/>
    </location>
</feature>
<proteinExistence type="predicted"/>
<dbReference type="STRING" id="297318.BK138_21580"/>
<evidence type="ECO:0000313" key="8">
    <source>
        <dbReference type="EMBL" id="OMF52669.1"/>
    </source>
</evidence>